<dbReference type="PROSITE" id="PS50110">
    <property type="entry name" value="RESPONSE_REGULATORY"/>
    <property type="match status" value="1"/>
</dbReference>
<protein>
    <submittedName>
        <fullName evidence="3">Two-component response regulator, PleD family</fullName>
    </submittedName>
</protein>
<dbReference type="KEGG" id="nfl:COO91_00885"/>
<name>A0A2K8SHU9_9NOSO</name>
<accession>A0A2K8SHU9</accession>
<evidence type="ECO:0000313" key="4">
    <source>
        <dbReference type="Proteomes" id="UP000232003"/>
    </source>
</evidence>
<keyword evidence="4" id="KW-1185">Reference proteome</keyword>
<dbReference type="GO" id="GO:0000160">
    <property type="term" value="P:phosphorelay signal transduction system"/>
    <property type="evidence" value="ECO:0007669"/>
    <property type="project" value="InterPro"/>
</dbReference>
<comment type="caution">
    <text evidence="1">Lacks conserved residue(s) required for the propagation of feature annotation.</text>
</comment>
<proteinExistence type="predicted"/>
<dbReference type="EMBL" id="CP024785">
    <property type="protein sequence ID" value="AUB35034.1"/>
    <property type="molecule type" value="Genomic_DNA"/>
</dbReference>
<reference evidence="3 4" key="1">
    <citation type="submission" date="2017-11" db="EMBL/GenBank/DDBJ databases">
        <title>Complete genome of a free-living desiccation-tolerant cyanobacterium and its photosynthetic adaptation to extreme terrestrial habitat.</title>
        <authorList>
            <person name="Shang J."/>
        </authorList>
    </citation>
    <scope>NUCLEOTIDE SEQUENCE [LARGE SCALE GENOMIC DNA]</scope>
    <source>
        <strain evidence="3 4">CCNUN1</strain>
    </source>
</reference>
<evidence type="ECO:0000313" key="3">
    <source>
        <dbReference type="EMBL" id="AUB35034.1"/>
    </source>
</evidence>
<organism evidence="3 4">
    <name type="scientific">Nostoc flagelliforme CCNUN1</name>
    <dbReference type="NCBI Taxonomy" id="2038116"/>
    <lineage>
        <taxon>Bacteria</taxon>
        <taxon>Bacillati</taxon>
        <taxon>Cyanobacteriota</taxon>
        <taxon>Cyanophyceae</taxon>
        <taxon>Nostocales</taxon>
        <taxon>Nostocaceae</taxon>
        <taxon>Nostoc</taxon>
    </lineage>
</organism>
<sequence length="98" mass="11202">MKGFECCAKLLSIESSQYTPVLMVSIVEDTSSIENAFLAGATDYVIKPFYWPVLRQRINPDFSQAVKNQFTWTDVRLFFDTSSIKISDEDKLSIKSHL</sequence>
<evidence type="ECO:0000259" key="2">
    <source>
        <dbReference type="PROSITE" id="PS50110"/>
    </source>
</evidence>
<dbReference type="AlphaFoldDB" id="A0A2K8SHU9"/>
<dbReference type="InterPro" id="IPR011006">
    <property type="entry name" value="CheY-like_superfamily"/>
</dbReference>
<gene>
    <name evidence="3" type="ORF">COO91_00885</name>
</gene>
<dbReference type="Proteomes" id="UP000232003">
    <property type="component" value="Chromosome"/>
</dbReference>
<dbReference type="Gene3D" id="3.40.50.2300">
    <property type="match status" value="1"/>
</dbReference>
<feature type="domain" description="Response regulatory" evidence="2">
    <location>
        <begin position="1"/>
        <end position="62"/>
    </location>
</feature>
<dbReference type="InterPro" id="IPR001789">
    <property type="entry name" value="Sig_transdc_resp-reg_receiver"/>
</dbReference>
<evidence type="ECO:0000256" key="1">
    <source>
        <dbReference type="PROSITE-ProRule" id="PRU00169"/>
    </source>
</evidence>
<dbReference type="SUPFAM" id="SSF52172">
    <property type="entry name" value="CheY-like"/>
    <property type="match status" value="1"/>
</dbReference>